<evidence type="ECO:0000313" key="4">
    <source>
        <dbReference type="Proteomes" id="UP000198860"/>
    </source>
</evidence>
<dbReference type="InterPro" id="IPR001509">
    <property type="entry name" value="Epimerase_deHydtase"/>
</dbReference>
<protein>
    <submittedName>
        <fullName evidence="3">UDP-glucose 4-epimerase</fullName>
    </submittedName>
</protein>
<dbReference type="RefSeq" id="WP_089651202.1">
    <property type="nucleotide sequence ID" value="NZ_FNIZ01000003.1"/>
</dbReference>
<proteinExistence type="inferred from homology"/>
<dbReference type="EMBL" id="FNIZ01000003">
    <property type="protein sequence ID" value="SDO14956.1"/>
    <property type="molecule type" value="Genomic_DNA"/>
</dbReference>
<dbReference type="InterPro" id="IPR036291">
    <property type="entry name" value="NAD(P)-bd_dom_sf"/>
</dbReference>
<gene>
    <name evidence="3" type="ORF">SAMN05421677_10376</name>
</gene>
<dbReference type="Proteomes" id="UP000198860">
    <property type="component" value="Unassembled WGS sequence"/>
</dbReference>
<dbReference type="Gene3D" id="3.90.25.10">
    <property type="entry name" value="UDP-galactose 4-epimerase, domain 1"/>
    <property type="match status" value="1"/>
</dbReference>
<reference evidence="4" key="1">
    <citation type="submission" date="2016-10" db="EMBL/GenBank/DDBJ databases">
        <authorList>
            <person name="Varghese N."/>
            <person name="Submissions S."/>
        </authorList>
    </citation>
    <scope>NUCLEOTIDE SEQUENCE [LARGE SCALE GENOMIC DNA]</scope>
    <source>
        <strain evidence="4">CGMCC 1.3703</strain>
    </source>
</reference>
<evidence type="ECO:0000259" key="2">
    <source>
        <dbReference type="Pfam" id="PF01370"/>
    </source>
</evidence>
<dbReference type="OrthoDB" id="9771073at2"/>
<dbReference type="PANTHER" id="PTHR43000">
    <property type="entry name" value="DTDP-D-GLUCOSE 4,6-DEHYDRATASE-RELATED"/>
    <property type="match status" value="1"/>
</dbReference>
<dbReference type="SUPFAM" id="SSF51735">
    <property type="entry name" value="NAD(P)-binding Rossmann-fold domains"/>
    <property type="match status" value="1"/>
</dbReference>
<dbReference type="AlphaFoldDB" id="A0A1H0H6W1"/>
<name>A0A1H0H6W1_HALAD</name>
<dbReference type="STRING" id="240303.SAMN05421677_10376"/>
<evidence type="ECO:0000313" key="3">
    <source>
        <dbReference type="EMBL" id="SDO14956.1"/>
    </source>
</evidence>
<sequence length="308" mass="34458">MKALVTGGAGFIGSHIVDELLLQNFDVIVLDNLSTGRVENISGRVIHYNVDLKDNLDLVFAKERPDIVIHQAAQVSVSYSMKNPGFDAEENIKVTVNLLEACVKYGVKKFIFASSAAVYGAPEYLPIGEDHPVDPLSFYGLSKRNAETYIQMFSNTFGLNYTILRYSNVYGMRQNTKGEAGVVALFIDQALRGEALSVFGDGLQTRDFIFVKDVAKANVAACHYGDRKTLNISQGTKTSILELIEELYFNISDSMRPSFHDERPGDIRHSLLSNQEAKHWLDWEPSYTLSDGIQLTIKYCQSHQVHTY</sequence>
<feature type="domain" description="NAD-dependent epimerase/dehydratase" evidence="2">
    <location>
        <begin position="3"/>
        <end position="231"/>
    </location>
</feature>
<accession>A0A1H0H6W1</accession>
<dbReference type="Pfam" id="PF01370">
    <property type="entry name" value="Epimerase"/>
    <property type="match status" value="1"/>
</dbReference>
<comment type="similarity">
    <text evidence="1">Belongs to the NAD(P)-dependent epimerase/dehydratase family.</text>
</comment>
<organism evidence="3 4">
    <name type="scientific">Halobacillus aidingensis</name>
    <dbReference type="NCBI Taxonomy" id="240303"/>
    <lineage>
        <taxon>Bacteria</taxon>
        <taxon>Bacillati</taxon>
        <taxon>Bacillota</taxon>
        <taxon>Bacilli</taxon>
        <taxon>Bacillales</taxon>
        <taxon>Bacillaceae</taxon>
        <taxon>Halobacillus</taxon>
    </lineage>
</organism>
<dbReference type="Gene3D" id="3.40.50.720">
    <property type="entry name" value="NAD(P)-binding Rossmann-like Domain"/>
    <property type="match status" value="1"/>
</dbReference>
<keyword evidence="4" id="KW-1185">Reference proteome</keyword>
<evidence type="ECO:0000256" key="1">
    <source>
        <dbReference type="ARBA" id="ARBA00007637"/>
    </source>
</evidence>